<dbReference type="PANTHER" id="PTHR24276:SF98">
    <property type="entry name" value="FI18310P1-RELATED"/>
    <property type="match status" value="1"/>
</dbReference>
<dbReference type="Gene3D" id="2.40.10.10">
    <property type="entry name" value="Trypsin-like serine proteases"/>
    <property type="match status" value="2"/>
</dbReference>
<evidence type="ECO:0000256" key="7">
    <source>
        <dbReference type="SAM" id="SignalP"/>
    </source>
</evidence>
<feature type="chain" id="PRO_5043696516" description="Peptidase S1 domain-containing protein" evidence="7">
    <location>
        <begin position="22"/>
        <end position="269"/>
    </location>
</feature>
<keyword evidence="5" id="KW-0720">Serine protease</keyword>
<keyword evidence="7" id="KW-0732">Signal</keyword>
<keyword evidence="6" id="KW-1015">Disulfide bond</keyword>
<comment type="similarity">
    <text evidence="2">Belongs to the peptidase S1 family.</text>
</comment>
<evidence type="ECO:0000256" key="5">
    <source>
        <dbReference type="ARBA" id="ARBA00022825"/>
    </source>
</evidence>
<sequence length="269" mass="29621">MCHTIFIAMNVLAGLIVACLAFNAYGLPSSQIVGGKDALDGLYPYQASLRDSLNNNTYFCSGAIISAHYVITTAQCLTERIENPNEVKVAVGSNYLDTPSVLYKATIFIVHAGYNKLLNLNDIGLIYISESIKFNENVQPINLPTADRNYDDYPLLVTSWGRLWMNGPIPNHLQEIIVKGYPQETCNIHSSSNNVKKTHICTFTMEGEGMCHGDAGSPLVADGVLVGLVSYSYGPCGTGFPDVSTRVFYYKSWINFHTKESDLQMTISH</sequence>
<accession>A0AAV2NW90</accession>
<organism evidence="9 10">
    <name type="scientific">Lasius platythorax</name>
    <dbReference type="NCBI Taxonomy" id="488582"/>
    <lineage>
        <taxon>Eukaryota</taxon>
        <taxon>Metazoa</taxon>
        <taxon>Ecdysozoa</taxon>
        <taxon>Arthropoda</taxon>
        <taxon>Hexapoda</taxon>
        <taxon>Insecta</taxon>
        <taxon>Pterygota</taxon>
        <taxon>Neoptera</taxon>
        <taxon>Endopterygota</taxon>
        <taxon>Hymenoptera</taxon>
        <taxon>Apocrita</taxon>
        <taxon>Aculeata</taxon>
        <taxon>Formicoidea</taxon>
        <taxon>Formicidae</taxon>
        <taxon>Formicinae</taxon>
        <taxon>Lasius</taxon>
        <taxon>Lasius</taxon>
    </lineage>
</organism>
<evidence type="ECO:0000313" key="9">
    <source>
        <dbReference type="EMBL" id="CAL1684657.1"/>
    </source>
</evidence>
<dbReference type="GO" id="GO:0005576">
    <property type="term" value="C:extracellular region"/>
    <property type="evidence" value="ECO:0007669"/>
    <property type="project" value="UniProtKB-SubCell"/>
</dbReference>
<feature type="signal peptide" evidence="7">
    <location>
        <begin position="1"/>
        <end position="21"/>
    </location>
</feature>
<dbReference type="FunFam" id="2.40.10.10:FF:000036">
    <property type="entry name" value="Trypsin beta"/>
    <property type="match status" value="1"/>
</dbReference>
<keyword evidence="3" id="KW-0645">Protease</keyword>
<dbReference type="InterPro" id="IPR050430">
    <property type="entry name" value="Peptidase_S1"/>
</dbReference>
<dbReference type="GO" id="GO:0004252">
    <property type="term" value="F:serine-type endopeptidase activity"/>
    <property type="evidence" value="ECO:0007669"/>
    <property type="project" value="InterPro"/>
</dbReference>
<dbReference type="InterPro" id="IPR043504">
    <property type="entry name" value="Peptidase_S1_PA_chymotrypsin"/>
</dbReference>
<evidence type="ECO:0000259" key="8">
    <source>
        <dbReference type="PROSITE" id="PS50240"/>
    </source>
</evidence>
<protein>
    <recommendedName>
        <fullName evidence="8">Peptidase S1 domain-containing protein</fullName>
    </recommendedName>
</protein>
<keyword evidence="4" id="KW-0378">Hydrolase</keyword>
<dbReference type="PROSITE" id="PS50240">
    <property type="entry name" value="TRYPSIN_DOM"/>
    <property type="match status" value="1"/>
</dbReference>
<dbReference type="CDD" id="cd00190">
    <property type="entry name" value="Tryp_SPc"/>
    <property type="match status" value="1"/>
</dbReference>
<dbReference type="EMBL" id="OZ034828">
    <property type="protein sequence ID" value="CAL1684657.1"/>
    <property type="molecule type" value="Genomic_DNA"/>
</dbReference>
<dbReference type="InterPro" id="IPR001254">
    <property type="entry name" value="Trypsin_dom"/>
</dbReference>
<dbReference type="SMART" id="SM00020">
    <property type="entry name" value="Tryp_SPc"/>
    <property type="match status" value="1"/>
</dbReference>
<evidence type="ECO:0000256" key="3">
    <source>
        <dbReference type="ARBA" id="ARBA00022670"/>
    </source>
</evidence>
<keyword evidence="10" id="KW-1185">Reference proteome</keyword>
<dbReference type="PRINTS" id="PR00722">
    <property type="entry name" value="CHYMOTRYPSIN"/>
</dbReference>
<evidence type="ECO:0000256" key="6">
    <source>
        <dbReference type="ARBA" id="ARBA00023157"/>
    </source>
</evidence>
<dbReference type="GO" id="GO:0006508">
    <property type="term" value="P:proteolysis"/>
    <property type="evidence" value="ECO:0007669"/>
    <property type="project" value="UniProtKB-KW"/>
</dbReference>
<proteinExistence type="inferred from homology"/>
<dbReference type="AlphaFoldDB" id="A0AAV2NW90"/>
<evidence type="ECO:0000256" key="2">
    <source>
        <dbReference type="ARBA" id="ARBA00007664"/>
    </source>
</evidence>
<name>A0AAV2NW90_9HYME</name>
<dbReference type="InterPro" id="IPR001314">
    <property type="entry name" value="Peptidase_S1A"/>
</dbReference>
<dbReference type="InterPro" id="IPR009003">
    <property type="entry name" value="Peptidase_S1_PA"/>
</dbReference>
<dbReference type="SUPFAM" id="SSF50494">
    <property type="entry name" value="Trypsin-like serine proteases"/>
    <property type="match status" value="1"/>
</dbReference>
<evidence type="ECO:0000256" key="4">
    <source>
        <dbReference type="ARBA" id="ARBA00022801"/>
    </source>
</evidence>
<reference evidence="9" key="1">
    <citation type="submission" date="2024-04" db="EMBL/GenBank/DDBJ databases">
        <authorList>
            <consortium name="Molecular Ecology Group"/>
        </authorList>
    </citation>
    <scope>NUCLEOTIDE SEQUENCE</scope>
</reference>
<evidence type="ECO:0000256" key="1">
    <source>
        <dbReference type="ARBA" id="ARBA00004239"/>
    </source>
</evidence>
<evidence type="ECO:0000313" key="10">
    <source>
        <dbReference type="Proteomes" id="UP001497644"/>
    </source>
</evidence>
<comment type="subcellular location">
    <subcellularLocation>
        <location evidence="1">Secreted</location>
        <location evidence="1">Extracellular space</location>
    </subcellularLocation>
</comment>
<dbReference type="Proteomes" id="UP001497644">
    <property type="component" value="Chromosome 5"/>
</dbReference>
<feature type="domain" description="Peptidase S1" evidence="8">
    <location>
        <begin position="32"/>
        <end position="259"/>
    </location>
</feature>
<dbReference type="PANTHER" id="PTHR24276">
    <property type="entry name" value="POLYSERASE-RELATED"/>
    <property type="match status" value="1"/>
</dbReference>
<gene>
    <name evidence="9" type="ORF">LPLAT_LOCUS10239</name>
</gene>
<dbReference type="Pfam" id="PF00089">
    <property type="entry name" value="Trypsin"/>
    <property type="match status" value="1"/>
</dbReference>